<evidence type="ECO:0000313" key="3">
    <source>
        <dbReference type="Proteomes" id="UP000034681"/>
    </source>
</evidence>
<feature type="transmembrane region" description="Helical" evidence="1">
    <location>
        <begin position="84"/>
        <end position="103"/>
    </location>
</feature>
<dbReference type="AlphaFoldDB" id="A0A0M2PXC9"/>
<accession>A0A0M2PXC9</accession>
<sequence length="305" mass="34275">MLLPERFYSWQTAMALCVLAWLMSFPTVPPIQNLLVRLGWIFLIIGVGWMTTANPIQLWGLSFSPWITGILVCLFLFVSSPDQGIPRIAVISWPVIAALVAIFPASFRPDTGFQVPPIATRTRLLVLVLVNLLLTAWILFFYTLADWLVAYPGLRQENFAASTFIYPVGTVSAADDRGQQIVAQMIQELQLQVDGRTRSEVEQWLRRLQDDPAAPNQFREAVFQQLALTTPRSVKDAKFWQFELRIADPEYQVLLGTRWMGPSAMATGYLMQRTCRISFPTALPTAIADVTCVGPVNKIVESPSR</sequence>
<dbReference type="EMBL" id="AJTX02000003">
    <property type="protein sequence ID" value="KKJ00810.1"/>
    <property type="molecule type" value="Genomic_DNA"/>
</dbReference>
<comment type="caution">
    <text evidence="2">The sequence shown here is derived from an EMBL/GenBank/DDBJ whole genome shotgun (WGS) entry which is preliminary data.</text>
</comment>
<evidence type="ECO:0008006" key="4">
    <source>
        <dbReference type="Google" id="ProtNLM"/>
    </source>
</evidence>
<proteinExistence type="predicted"/>
<protein>
    <recommendedName>
        <fullName evidence="4">DUF5357 domain-containing protein</fullName>
    </recommendedName>
</protein>
<feature type="transmembrane region" description="Helical" evidence="1">
    <location>
        <begin position="124"/>
        <end position="145"/>
    </location>
</feature>
<keyword evidence="1" id="KW-0812">Transmembrane</keyword>
<name>A0A0M2PXC9_PROHO</name>
<feature type="transmembrane region" description="Helical" evidence="1">
    <location>
        <begin position="58"/>
        <end position="78"/>
    </location>
</feature>
<evidence type="ECO:0000313" key="2">
    <source>
        <dbReference type="EMBL" id="KKJ00810.1"/>
    </source>
</evidence>
<dbReference type="InterPro" id="IPR020360">
    <property type="entry name" value="Uncharacterised_alr2393"/>
</dbReference>
<dbReference type="STRING" id="317619.GCA_000332315_04613"/>
<feature type="transmembrane region" description="Helical" evidence="1">
    <location>
        <begin position="7"/>
        <end position="28"/>
    </location>
</feature>
<gene>
    <name evidence="2" type="ORF">PROH_06095</name>
</gene>
<organism evidence="2 3">
    <name type="scientific">Prochlorothrix hollandica PCC 9006 = CALU 1027</name>
    <dbReference type="NCBI Taxonomy" id="317619"/>
    <lineage>
        <taxon>Bacteria</taxon>
        <taxon>Bacillati</taxon>
        <taxon>Cyanobacteriota</taxon>
        <taxon>Cyanophyceae</taxon>
        <taxon>Prochlorotrichales</taxon>
        <taxon>Prochlorotrichaceae</taxon>
        <taxon>Prochlorothrix</taxon>
    </lineage>
</organism>
<keyword evidence="3" id="KW-1185">Reference proteome</keyword>
<keyword evidence="1" id="KW-0472">Membrane</keyword>
<dbReference type="Pfam" id="PF17310">
    <property type="entry name" value="DUF5357"/>
    <property type="match status" value="1"/>
</dbReference>
<evidence type="ECO:0000256" key="1">
    <source>
        <dbReference type="SAM" id="Phobius"/>
    </source>
</evidence>
<keyword evidence="1" id="KW-1133">Transmembrane helix</keyword>
<dbReference type="Proteomes" id="UP000034681">
    <property type="component" value="Unassembled WGS sequence"/>
</dbReference>
<feature type="transmembrane region" description="Helical" evidence="1">
    <location>
        <begin position="34"/>
        <end position="51"/>
    </location>
</feature>
<dbReference type="eggNOG" id="ENOG502ZXWV">
    <property type="taxonomic scope" value="Bacteria"/>
</dbReference>
<reference evidence="2" key="1">
    <citation type="submission" date="2012-04" db="EMBL/GenBank/DDBJ databases">
        <authorList>
            <person name="Borisov I.G."/>
            <person name="Ivanikova N.V."/>
            <person name="Pinevich A.V."/>
        </authorList>
    </citation>
    <scope>NUCLEOTIDE SEQUENCE</scope>
    <source>
        <strain evidence="2">CALU 1027</strain>
    </source>
</reference>